<dbReference type="Gene3D" id="2.160.20.10">
    <property type="entry name" value="Single-stranded right-handed beta-helix, Pectin lyase-like"/>
    <property type="match status" value="2"/>
</dbReference>
<name>A0ABR7MC11_9BACT</name>
<keyword evidence="3" id="KW-0833">Ubl conjugation pathway</keyword>
<evidence type="ECO:0000313" key="6">
    <source>
        <dbReference type="Proteomes" id="UP000765802"/>
    </source>
</evidence>
<dbReference type="Pfam" id="PF05048">
    <property type="entry name" value="NosD"/>
    <property type="match status" value="1"/>
</dbReference>
<evidence type="ECO:0000259" key="4">
    <source>
        <dbReference type="SMART" id="SM00722"/>
    </source>
</evidence>
<gene>
    <name evidence="5" type="ORF">BC349_15660</name>
</gene>
<dbReference type="InterPro" id="IPR007742">
    <property type="entry name" value="NosD_dom"/>
</dbReference>
<dbReference type="PANTHER" id="PTHR22990">
    <property type="entry name" value="F-BOX ONLY PROTEIN"/>
    <property type="match status" value="1"/>
</dbReference>
<keyword evidence="2" id="KW-0677">Repeat</keyword>
<sequence length="410" mass="45557">MKRRLTFIIFLLGIMPVISMAATITVYPGQLIQAAINKAAAGDLIRVMPGTYREKGITIDKPLILLGINYPVLDGEKKYEILTVKADNVIIEGFTLMNSGYSSMNDLAAVRVLNVSNVSIRKNKLVNNFFGIYCQHASYTLVSENEISSNGISELESGNGIHGWKSDHLIIADNNISGHRDGIYFEFVTETNISGNKSQNNIRYGLHFMFSHNNIYVHNIFGNNGAGVAVMYSRHVTMLQNEFRDNWGPAAYGILMKDISDSHAEGNLFSRNTAAVYMEGSSRIRIRKNIFTGNGYAIQLQASCDNNNIDLNNFTANSFDIATNGSLVLNSFSGNYWDKYEGYDLNRNGTGDVPYRPLSIFAMIVERNSSAMMLFRSPIVSIIEKAEKIIPGITPENLRDDSPSMKPLPL</sequence>
<dbReference type="SMART" id="SM00710">
    <property type="entry name" value="PbH1"/>
    <property type="match status" value="9"/>
</dbReference>
<keyword evidence="6" id="KW-1185">Reference proteome</keyword>
<dbReference type="PANTHER" id="PTHR22990:SF15">
    <property type="entry name" value="F-BOX ONLY PROTEIN 10"/>
    <property type="match status" value="1"/>
</dbReference>
<dbReference type="Proteomes" id="UP000765802">
    <property type="component" value="Unassembled WGS sequence"/>
</dbReference>
<dbReference type="InterPro" id="IPR011050">
    <property type="entry name" value="Pectin_lyase_fold/virulence"/>
</dbReference>
<dbReference type="InterPro" id="IPR022441">
    <property type="entry name" value="Para_beta_helix_rpt-2"/>
</dbReference>
<dbReference type="SUPFAM" id="SSF51126">
    <property type="entry name" value="Pectin lyase-like"/>
    <property type="match status" value="1"/>
</dbReference>
<dbReference type="InterPro" id="IPR026464">
    <property type="entry name" value="NosD_copper_fam"/>
</dbReference>
<evidence type="ECO:0000256" key="2">
    <source>
        <dbReference type="ARBA" id="ARBA00022737"/>
    </source>
</evidence>
<dbReference type="InterPro" id="IPR006633">
    <property type="entry name" value="Carb-bd_sugar_hydrolysis-dom"/>
</dbReference>
<reference evidence="5 6" key="1">
    <citation type="submission" date="2016-07" db="EMBL/GenBank/DDBJ databases">
        <title>Genome analysis of Flavihumibacter stibioxidans YS-17.</title>
        <authorList>
            <person name="Shi K."/>
            <person name="Han Y."/>
            <person name="Wang G."/>
        </authorList>
    </citation>
    <scope>NUCLEOTIDE SEQUENCE [LARGE SCALE GENOMIC DNA]</scope>
    <source>
        <strain evidence="5 6">YS-17</strain>
    </source>
</reference>
<comment type="caution">
    <text evidence="5">The sequence shown here is derived from an EMBL/GenBank/DDBJ whole genome shotgun (WGS) entry which is preliminary data.</text>
</comment>
<feature type="domain" description="Carbohydrate-binding/sugar hydrolysis" evidence="4">
    <location>
        <begin position="211"/>
        <end position="353"/>
    </location>
</feature>
<dbReference type="EMBL" id="MBUA01000028">
    <property type="protein sequence ID" value="MBC6492497.1"/>
    <property type="molecule type" value="Genomic_DNA"/>
</dbReference>
<evidence type="ECO:0000313" key="5">
    <source>
        <dbReference type="EMBL" id="MBC6492497.1"/>
    </source>
</evidence>
<proteinExistence type="predicted"/>
<dbReference type="InterPro" id="IPR051550">
    <property type="entry name" value="SCF-Subunits/Alg-Epimerases"/>
</dbReference>
<feature type="domain" description="Carbohydrate-binding/sugar hydrolysis" evidence="4">
    <location>
        <begin position="47"/>
        <end position="186"/>
    </location>
</feature>
<dbReference type="NCBIfam" id="TIGR04247">
    <property type="entry name" value="NosD_copper_fam"/>
    <property type="match status" value="1"/>
</dbReference>
<dbReference type="InterPro" id="IPR006626">
    <property type="entry name" value="PbH1"/>
</dbReference>
<dbReference type="InterPro" id="IPR012334">
    <property type="entry name" value="Pectin_lyas_fold"/>
</dbReference>
<comment type="pathway">
    <text evidence="1">Protein modification; protein ubiquitination.</text>
</comment>
<dbReference type="SMART" id="SM00722">
    <property type="entry name" value="CASH"/>
    <property type="match status" value="2"/>
</dbReference>
<protein>
    <submittedName>
        <fullName evidence="5">Nitrous oxide reductase</fullName>
    </submittedName>
</protein>
<dbReference type="NCBIfam" id="TIGR03804">
    <property type="entry name" value="para_beta_helix"/>
    <property type="match status" value="2"/>
</dbReference>
<evidence type="ECO:0000256" key="3">
    <source>
        <dbReference type="ARBA" id="ARBA00022786"/>
    </source>
</evidence>
<evidence type="ECO:0000256" key="1">
    <source>
        <dbReference type="ARBA" id="ARBA00004906"/>
    </source>
</evidence>
<organism evidence="5 6">
    <name type="scientific">Flavihumibacter stibioxidans</name>
    <dbReference type="NCBI Taxonomy" id="1834163"/>
    <lineage>
        <taxon>Bacteria</taxon>
        <taxon>Pseudomonadati</taxon>
        <taxon>Bacteroidota</taxon>
        <taxon>Chitinophagia</taxon>
        <taxon>Chitinophagales</taxon>
        <taxon>Chitinophagaceae</taxon>
        <taxon>Flavihumibacter</taxon>
    </lineage>
</organism>
<accession>A0ABR7MC11</accession>